<dbReference type="InterPro" id="IPR006680">
    <property type="entry name" value="Amidohydro-rel"/>
</dbReference>
<evidence type="ECO:0000256" key="1">
    <source>
        <dbReference type="ARBA" id="ARBA00023239"/>
    </source>
</evidence>
<dbReference type="InterPro" id="IPR032466">
    <property type="entry name" value="Metal_Hydrolase"/>
</dbReference>
<sequence>MIIDVHVHTSDKPMVGLHTVDASIDAIERSADRYDLRKVFVIATYFPFKGRGVPNREMLKRIEGRERFAMIGSLDVMNRFEEGLAELEELAVAGLLVGIKLFAGYQTFRISDPSIFGVYRLAQKYNLPVTIHGGELHHCCSRERRESGNLKCGNSFCWIDANTDLAKPSAFREAIKSFPDVKFVIAHLANPFFDELRALMTEFPNVVTDLSGQFLSGTDEARLEYKVQIVEELQKFLAIPNGADRLLFASDFPIQSLEDTIQLVEMLGLDEAAKEKILWRNANRVYRLGFETGGVQ</sequence>
<dbReference type="SUPFAM" id="SSF51556">
    <property type="entry name" value="Metallo-dependent hydrolases"/>
    <property type="match status" value="1"/>
</dbReference>
<dbReference type="PANTHER" id="PTHR21240">
    <property type="entry name" value="2-AMINO-3-CARBOXYLMUCONATE-6-SEMIALDEHYDE DECARBOXYLASE"/>
    <property type="match status" value="1"/>
</dbReference>
<dbReference type="AlphaFoldDB" id="A0A1F7W9A1"/>
<gene>
    <name evidence="3" type="ORF">A2318_01080</name>
</gene>
<evidence type="ECO:0000313" key="3">
    <source>
        <dbReference type="EMBL" id="OGL99393.1"/>
    </source>
</evidence>
<dbReference type="GO" id="GO:0016787">
    <property type="term" value="F:hydrolase activity"/>
    <property type="evidence" value="ECO:0007669"/>
    <property type="project" value="InterPro"/>
</dbReference>
<dbReference type="STRING" id="1802421.A2318_01080"/>
<dbReference type="Pfam" id="PF04909">
    <property type="entry name" value="Amidohydro_2"/>
    <property type="match status" value="1"/>
</dbReference>
<dbReference type="EMBL" id="MGFD01000010">
    <property type="protein sequence ID" value="OGL99393.1"/>
    <property type="molecule type" value="Genomic_DNA"/>
</dbReference>
<name>A0A1F7W9A1_9BACT</name>
<keyword evidence="1" id="KW-0456">Lyase</keyword>
<proteinExistence type="predicted"/>
<comment type="caution">
    <text evidence="3">The sequence shown here is derived from an EMBL/GenBank/DDBJ whole genome shotgun (WGS) entry which is preliminary data.</text>
</comment>
<accession>A0A1F7W9A1</accession>
<dbReference type="Proteomes" id="UP000177331">
    <property type="component" value="Unassembled WGS sequence"/>
</dbReference>
<dbReference type="InterPro" id="IPR032465">
    <property type="entry name" value="ACMSD"/>
</dbReference>
<evidence type="ECO:0000313" key="4">
    <source>
        <dbReference type="Proteomes" id="UP000177331"/>
    </source>
</evidence>
<protein>
    <recommendedName>
        <fullName evidence="2">Amidohydrolase-related domain-containing protein</fullName>
    </recommendedName>
</protein>
<organism evidence="3 4">
    <name type="scientific">Candidatus Uhrbacteria bacterium RIFOXYB2_FULL_45_11</name>
    <dbReference type="NCBI Taxonomy" id="1802421"/>
    <lineage>
        <taxon>Bacteria</taxon>
        <taxon>Candidatus Uhriibacteriota</taxon>
    </lineage>
</organism>
<dbReference type="Gene3D" id="3.20.20.140">
    <property type="entry name" value="Metal-dependent hydrolases"/>
    <property type="match status" value="1"/>
</dbReference>
<dbReference type="GO" id="GO:0016831">
    <property type="term" value="F:carboxy-lyase activity"/>
    <property type="evidence" value="ECO:0007669"/>
    <property type="project" value="InterPro"/>
</dbReference>
<reference evidence="3 4" key="1">
    <citation type="journal article" date="2016" name="Nat. Commun.">
        <title>Thousands of microbial genomes shed light on interconnected biogeochemical processes in an aquifer system.</title>
        <authorList>
            <person name="Anantharaman K."/>
            <person name="Brown C.T."/>
            <person name="Hug L.A."/>
            <person name="Sharon I."/>
            <person name="Castelle C.J."/>
            <person name="Probst A.J."/>
            <person name="Thomas B.C."/>
            <person name="Singh A."/>
            <person name="Wilkins M.J."/>
            <person name="Karaoz U."/>
            <person name="Brodie E.L."/>
            <person name="Williams K.H."/>
            <person name="Hubbard S.S."/>
            <person name="Banfield J.F."/>
        </authorList>
    </citation>
    <scope>NUCLEOTIDE SEQUENCE [LARGE SCALE GENOMIC DNA]</scope>
</reference>
<feature type="domain" description="Amidohydrolase-related" evidence="2">
    <location>
        <begin position="50"/>
        <end position="288"/>
    </location>
</feature>
<evidence type="ECO:0000259" key="2">
    <source>
        <dbReference type="Pfam" id="PF04909"/>
    </source>
</evidence>